<dbReference type="GO" id="GO:0005634">
    <property type="term" value="C:nucleus"/>
    <property type="evidence" value="ECO:0007669"/>
    <property type="project" value="TreeGrafter"/>
</dbReference>
<keyword evidence="4" id="KW-0255">Endonuclease</keyword>
<evidence type="ECO:0000313" key="4">
    <source>
        <dbReference type="EMBL" id="MBC1171019.1"/>
    </source>
</evidence>
<feature type="region of interest" description="Disordered" evidence="2">
    <location>
        <begin position="380"/>
        <end position="438"/>
    </location>
</feature>
<dbReference type="Pfam" id="PF03184">
    <property type="entry name" value="DDE_1"/>
    <property type="match status" value="1"/>
</dbReference>
<reference evidence="4" key="1">
    <citation type="journal article" date="2020" name="BMC">
        <title>Leishmania infection induces a limited differential gene expression in the sand fly midgut.</title>
        <authorList>
            <person name="Coutinho-Abreu I.V."/>
            <person name="Serafim T.D."/>
            <person name="Meneses C."/>
            <person name="Kamhawi S."/>
            <person name="Oliveira F."/>
            <person name="Valenzuela J.G."/>
        </authorList>
    </citation>
    <scope>NUCLEOTIDE SEQUENCE</scope>
    <source>
        <strain evidence="4">Jacobina</strain>
        <tissue evidence="4">Midgut</tissue>
    </source>
</reference>
<dbReference type="PANTHER" id="PTHR19303">
    <property type="entry name" value="TRANSPOSON"/>
    <property type="match status" value="1"/>
</dbReference>
<organism evidence="4">
    <name type="scientific">Lutzomyia longipalpis</name>
    <name type="common">Sand fly</name>
    <dbReference type="NCBI Taxonomy" id="7200"/>
    <lineage>
        <taxon>Eukaryota</taxon>
        <taxon>Metazoa</taxon>
        <taxon>Ecdysozoa</taxon>
        <taxon>Arthropoda</taxon>
        <taxon>Hexapoda</taxon>
        <taxon>Insecta</taxon>
        <taxon>Pterygota</taxon>
        <taxon>Neoptera</taxon>
        <taxon>Endopterygota</taxon>
        <taxon>Diptera</taxon>
        <taxon>Nematocera</taxon>
        <taxon>Psychodoidea</taxon>
        <taxon>Psychodidae</taxon>
        <taxon>Lutzomyia</taxon>
        <taxon>Lutzomyia</taxon>
    </lineage>
</organism>
<dbReference type="InterPro" id="IPR006600">
    <property type="entry name" value="HTH_CenpB_DNA-bd_dom"/>
</dbReference>
<dbReference type="GO" id="GO:0004519">
    <property type="term" value="F:endonuclease activity"/>
    <property type="evidence" value="ECO:0007669"/>
    <property type="project" value="UniProtKB-KW"/>
</dbReference>
<accession>A0A7G3AFH0</accession>
<dbReference type="PANTHER" id="PTHR19303:SF74">
    <property type="entry name" value="POGO TRANSPOSABLE ELEMENT WITH KRAB DOMAIN"/>
    <property type="match status" value="1"/>
</dbReference>
<dbReference type="AlphaFoldDB" id="A0A7G3AFH0"/>
<feature type="compositionally biased region" description="Basic and acidic residues" evidence="2">
    <location>
        <begin position="380"/>
        <end position="402"/>
    </location>
</feature>
<evidence type="ECO:0000256" key="1">
    <source>
        <dbReference type="ARBA" id="ARBA00023125"/>
    </source>
</evidence>
<dbReference type="GO" id="GO:0003677">
    <property type="term" value="F:DNA binding"/>
    <property type="evidence" value="ECO:0007669"/>
    <property type="project" value="UniProtKB-KW"/>
</dbReference>
<dbReference type="InterPro" id="IPR036397">
    <property type="entry name" value="RNaseH_sf"/>
</dbReference>
<evidence type="ECO:0000259" key="3">
    <source>
        <dbReference type="PROSITE" id="PS51253"/>
    </source>
</evidence>
<dbReference type="InterPro" id="IPR004875">
    <property type="entry name" value="DDE_SF_endonuclease_dom"/>
</dbReference>
<sequence>MAFSYEEEKMFVGYAVTMSTYGFPVTKFDLRCVAKMYLDRIGRSVHYFKNNIPGPDWAANFLKRHKSVLSERTSKSISYARAANNEDTINNYFNHIESQLADVPPSNIWNYDETNLSDDPGSRKVITRRGTKYPEEIRNSSKSNISIMFCGNAEGVLAPLYVNYKSEQMWDSWVEGGPEDCRYNRSNSGWFDGKVFEDWFTTLMLPILKAQEGVKVMIGDNLSSHISLEVLKQCEEHNIKFIALPPNSTHMLQPLDVAVFRSVKYKWKSILQCWKLQSSHRASTIPKERFPYLLKELMTALSSMPENLKSGFRKTGLYPLDRNVVLRRLPSYVNSSDSITSVVTDVFMSFLENTRLKVTETRTQRKRKLNVPPGKSISAKDVEVLKKVKKEESKPEKKEKGSLKLGNTRKMKSQKPPKIPTAGCSRKPDLNSFGSKFL</sequence>
<dbReference type="EMBL" id="GITU01002316">
    <property type="protein sequence ID" value="MBC1171019.1"/>
    <property type="molecule type" value="Transcribed_RNA"/>
</dbReference>
<keyword evidence="4" id="KW-0378">Hydrolase</keyword>
<dbReference type="VEuPathDB" id="VectorBase:LLONM1_005563"/>
<dbReference type="InterPro" id="IPR050863">
    <property type="entry name" value="CenT-Element_Derived"/>
</dbReference>
<keyword evidence="1" id="KW-0238">DNA-binding</keyword>
<dbReference type="Gene3D" id="3.30.420.10">
    <property type="entry name" value="Ribonuclease H-like superfamily/Ribonuclease H"/>
    <property type="match status" value="1"/>
</dbReference>
<dbReference type="PROSITE" id="PS51253">
    <property type="entry name" value="HTH_CENPB"/>
    <property type="match status" value="1"/>
</dbReference>
<keyword evidence="4" id="KW-0540">Nuclease</keyword>
<evidence type="ECO:0000256" key="2">
    <source>
        <dbReference type="SAM" id="MobiDB-lite"/>
    </source>
</evidence>
<protein>
    <submittedName>
        <fullName evidence="4">Putative dde superfamily endonuclease</fullName>
    </submittedName>
</protein>
<feature type="domain" description="HTH CENPB-type" evidence="3">
    <location>
        <begin position="1"/>
        <end position="71"/>
    </location>
</feature>
<proteinExistence type="predicted"/>
<name>A0A7G3AFH0_LUTLO</name>